<dbReference type="Proteomes" id="UP000265562">
    <property type="component" value="Chromosome"/>
</dbReference>
<evidence type="ECO:0000313" key="1">
    <source>
        <dbReference type="EMBL" id="AYB00448.1"/>
    </source>
</evidence>
<evidence type="ECO:0000313" key="2">
    <source>
        <dbReference type="Proteomes" id="UP000265562"/>
    </source>
</evidence>
<accession>A0A385Q428</accession>
<name>A0A385Q428_9FIRM</name>
<proteinExistence type="predicted"/>
<gene>
    <name evidence="1" type="ORF">D4A81_11230</name>
</gene>
<sequence length="122" mass="14919">MPSLTIVILTTFLCYIMQYIFCFVVDKREIEKHEKNIKLNKYTKKLFFLWNRNEKLYWLVYIIIISESILFIVIWVLYFLGDINIFRKFLNIYVEICSIFDTILAIKILIKRVKDYITSKNR</sequence>
<organism evidence="1 2">
    <name type="scientific">Lachnoanaerobaculum umeaense</name>
    <dbReference type="NCBI Taxonomy" id="617123"/>
    <lineage>
        <taxon>Bacteria</taxon>
        <taxon>Bacillati</taxon>
        <taxon>Bacillota</taxon>
        <taxon>Clostridia</taxon>
        <taxon>Lachnospirales</taxon>
        <taxon>Lachnospiraceae</taxon>
        <taxon>Lachnoanaerobaculum</taxon>
    </lineage>
</organism>
<keyword evidence="2" id="KW-1185">Reference proteome</keyword>
<reference evidence="1 2" key="1">
    <citation type="submission" date="2018-09" db="EMBL/GenBank/DDBJ databases">
        <title>Genome sequencing of Lachnoanaerobaculum umeaense DSM 23576.</title>
        <authorList>
            <person name="Kook J.-K."/>
            <person name="Park S.-N."/>
            <person name="Lim Y.K."/>
        </authorList>
    </citation>
    <scope>NUCLEOTIDE SEQUENCE [LARGE SCALE GENOMIC DNA]</scope>
    <source>
        <strain evidence="2">DSM 23576 \ CCUG 58757</strain>
    </source>
</reference>
<dbReference type="KEGG" id="lua:D4A81_11230"/>
<dbReference type="EMBL" id="CP032364">
    <property type="protein sequence ID" value="AYB00448.1"/>
    <property type="molecule type" value="Genomic_DNA"/>
</dbReference>
<dbReference type="OrthoDB" id="2049935at2"/>
<dbReference type="AlphaFoldDB" id="A0A385Q428"/>
<dbReference type="RefSeq" id="WP_111525956.1">
    <property type="nucleotide sequence ID" value="NZ_CP032364.1"/>
</dbReference>
<protein>
    <submittedName>
        <fullName evidence="1">Uncharacterized protein</fullName>
    </submittedName>
</protein>